<feature type="coiled-coil region" evidence="2">
    <location>
        <begin position="113"/>
        <end position="237"/>
    </location>
</feature>
<dbReference type="STRING" id="407821.A0A087UFF8"/>
<evidence type="ECO:0000256" key="1">
    <source>
        <dbReference type="ARBA" id="ARBA00023054"/>
    </source>
</evidence>
<name>A0A087UFF8_STEMI</name>
<dbReference type="EMBL" id="KK119586">
    <property type="protein sequence ID" value="KFM76097.1"/>
    <property type="molecule type" value="Genomic_DNA"/>
</dbReference>
<dbReference type="GO" id="GO:0036064">
    <property type="term" value="C:ciliary basal body"/>
    <property type="evidence" value="ECO:0007669"/>
    <property type="project" value="TreeGrafter"/>
</dbReference>
<organism evidence="4 5">
    <name type="scientific">Stegodyphus mimosarum</name>
    <name type="common">African social velvet spider</name>
    <dbReference type="NCBI Taxonomy" id="407821"/>
    <lineage>
        <taxon>Eukaryota</taxon>
        <taxon>Metazoa</taxon>
        <taxon>Ecdysozoa</taxon>
        <taxon>Arthropoda</taxon>
        <taxon>Chelicerata</taxon>
        <taxon>Arachnida</taxon>
        <taxon>Araneae</taxon>
        <taxon>Araneomorphae</taxon>
        <taxon>Entelegynae</taxon>
        <taxon>Eresoidea</taxon>
        <taxon>Eresidae</taxon>
        <taxon>Stegodyphus</taxon>
    </lineage>
</organism>
<dbReference type="OMA" id="DICEMIF"/>
<dbReference type="Gene3D" id="1.20.58.1770">
    <property type="match status" value="1"/>
</dbReference>
<feature type="non-terminal residue" evidence="4">
    <location>
        <position position="239"/>
    </location>
</feature>
<dbReference type="InterPro" id="IPR034743">
    <property type="entry name" value="RH1"/>
</dbReference>
<dbReference type="OrthoDB" id="10069524at2759"/>
<dbReference type="PROSITE" id="PS51776">
    <property type="entry name" value="RH1"/>
    <property type="match status" value="1"/>
</dbReference>
<feature type="domain" description="RH1" evidence="3">
    <location>
        <begin position="3"/>
        <end position="91"/>
    </location>
</feature>
<dbReference type="AlphaFoldDB" id="A0A087UFF8"/>
<dbReference type="PANTHER" id="PTHR21502:SF4">
    <property type="entry name" value="RILP-LIKE PROTEIN HOMOLOG"/>
    <property type="match status" value="1"/>
</dbReference>
<evidence type="ECO:0000313" key="5">
    <source>
        <dbReference type="Proteomes" id="UP000054359"/>
    </source>
</evidence>
<dbReference type="Pfam" id="PF09744">
    <property type="entry name" value="RH1"/>
    <property type="match status" value="1"/>
</dbReference>
<evidence type="ECO:0000259" key="3">
    <source>
        <dbReference type="PROSITE" id="PS51776"/>
    </source>
</evidence>
<gene>
    <name evidence="4" type="ORF">X975_16470</name>
</gene>
<keyword evidence="5" id="KW-1185">Reference proteome</keyword>
<protein>
    <submittedName>
        <fullName evidence="4">RILP-like protein-like protein</fullName>
    </submittedName>
</protein>
<dbReference type="PANTHER" id="PTHR21502">
    <property type="entry name" value="ZINC FINGER PROTEIN DZIP1"/>
    <property type="match status" value="1"/>
</dbReference>
<sequence length="239" mass="28173">MSKFRYMAKHVDSQLYVGDVYDLAADIGKEFEKLIDIYGTDIIRELMTKVIVTLEYLESSTVLIDSLQNELFDIKSKVQQLEYEKLERAEFRSKLDQELEIIEENWRKETSHLNSLVIKLQEENKRLSALISEKEHHSPSDCKAFLSDEELAVVQKLKELTEQHRRQLINKDKELLEKSNELEKVQLEVERLTLVNKELSHRNKHLQKQMCCLVEEKSDLQANIQNQQKECQDLQAKLN</sequence>
<proteinExistence type="predicted"/>
<evidence type="ECO:0000313" key="4">
    <source>
        <dbReference type="EMBL" id="KFM76097.1"/>
    </source>
</evidence>
<dbReference type="CDD" id="cd14445">
    <property type="entry name" value="RILP-like"/>
    <property type="match status" value="1"/>
</dbReference>
<accession>A0A087UFF8</accession>
<dbReference type="GO" id="GO:0051959">
    <property type="term" value="F:dynein light intermediate chain binding"/>
    <property type="evidence" value="ECO:0007669"/>
    <property type="project" value="TreeGrafter"/>
</dbReference>
<dbReference type="GO" id="GO:0060271">
    <property type="term" value="P:cilium assembly"/>
    <property type="evidence" value="ECO:0007669"/>
    <property type="project" value="TreeGrafter"/>
</dbReference>
<dbReference type="Proteomes" id="UP000054359">
    <property type="component" value="Unassembled WGS sequence"/>
</dbReference>
<keyword evidence="1 2" id="KW-0175">Coiled coil</keyword>
<dbReference type="InterPro" id="IPR051241">
    <property type="entry name" value="DZIP_RILPL"/>
</dbReference>
<dbReference type="GO" id="GO:0005737">
    <property type="term" value="C:cytoplasm"/>
    <property type="evidence" value="ECO:0007669"/>
    <property type="project" value="TreeGrafter"/>
</dbReference>
<dbReference type="GO" id="GO:0031267">
    <property type="term" value="F:small GTPase binding"/>
    <property type="evidence" value="ECO:0007669"/>
    <property type="project" value="TreeGrafter"/>
</dbReference>
<evidence type="ECO:0000256" key="2">
    <source>
        <dbReference type="SAM" id="Coils"/>
    </source>
</evidence>
<reference evidence="4 5" key="1">
    <citation type="submission" date="2013-11" db="EMBL/GenBank/DDBJ databases">
        <title>Genome sequencing of Stegodyphus mimosarum.</title>
        <authorList>
            <person name="Bechsgaard J."/>
        </authorList>
    </citation>
    <scope>NUCLEOTIDE SEQUENCE [LARGE SCALE GENOMIC DNA]</scope>
</reference>